<evidence type="ECO:0000313" key="1">
    <source>
        <dbReference type="EMBL" id="SVB70538.1"/>
    </source>
</evidence>
<gene>
    <name evidence="1" type="ORF">METZ01_LOCUS223392</name>
</gene>
<proteinExistence type="predicted"/>
<organism evidence="1">
    <name type="scientific">marine metagenome</name>
    <dbReference type="NCBI Taxonomy" id="408172"/>
    <lineage>
        <taxon>unclassified sequences</taxon>
        <taxon>metagenomes</taxon>
        <taxon>ecological metagenomes</taxon>
    </lineage>
</organism>
<dbReference type="EMBL" id="UINC01053699">
    <property type="protein sequence ID" value="SVB70538.1"/>
    <property type="molecule type" value="Genomic_DNA"/>
</dbReference>
<dbReference type="AlphaFoldDB" id="A0A382G5L8"/>
<protein>
    <submittedName>
        <fullName evidence="1">Uncharacterized protein</fullName>
    </submittedName>
</protein>
<sequence length="254" mass="27179">LLNSRVVYDEQINWTTGGSSGAGTFTFEQGVTTIPIKASGMLNSGSIYLQPTGGTVSVTNTTNYEERVYFYDGGVVTDPGDGIVIRDDDHLPNAKGIADYVTYILAQGAFQDRIEEGAYGDETYVETKDFSETGLESNVEIGVDGNAVGNFYSNRIDLFDVRIDANRISSTASNQNLILSAPGTGTVQITDILEMSETPHADDVSIDPGTPSDGIKVYSKTQAGGGTGLYFANKSATADEIISRNRALIFSMIF</sequence>
<name>A0A382G5L8_9ZZZZ</name>
<accession>A0A382G5L8</accession>
<reference evidence="1" key="1">
    <citation type="submission" date="2018-05" db="EMBL/GenBank/DDBJ databases">
        <authorList>
            <person name="Lanie J.A."/>
            <person name="Ng W.-L."/>
            <person name="Kazmierczak K.M."/>
            <person name="Andrzejewski T.M."/>
            <person name="Davidsen T.M."/>
            <person name="Wayne K.J."/>
            <person name="Tettelin H."/>
            <person name="Glass J.I."/>
            <person name="Rusch D."/>
            <person name="Podicherti R."/>
            <person name="Tsui H.-C.T."/>
            <person name="Winkler M.E."/>
        </authorList>
    </citation>
    <scope>NUCLEOTIDE SEQUENCE</scope>
</reference>
<feature type="non-terminal residue" evidence="1">
    <location>
        <position position="1"/>
    </location>
</feature>